<dbReference type="EMBL" id="GBRH01167397">
    <property type="protein sequence ID" value="JAE30499.1"/>
    <property type="molecule type" value="Transcribed_RNA"/>
</dbReference>
<sequence length="66" mass="7642">MLTTVKCLHVWEKYQCYASLVGVSKTNYYCAIELKRVLIHLSCSSVSLELWNVKVHSLHAMMFSTF</sequence>
<reference evidence="1" key="1">
    <citation type="submission" date="2014-09" db="EMBL/GenBank/DDBJ databases">
        <authorList>
            <person name="Magalhaes I.L.F."/>
            <person name="Oliveira U."/>
            <person name="Santos F.R."/>
            <person name="Vidigal T.H.D.A."/>
            <person name="Brescovit A.D."/>
            <person name="Santos A.J."/>
        </authorList>
    </citation>
    <scope>NUCLEOTIDE SEQUENCE</scope>
    <source>
        <tissue evidence="1">Shoot tissue taken approximately 20 cm above the soil surface</tissue>
    </source>
</reference>
<protein>
    <submittedName>
        <fullName evidence="1">Uncharacterized protein</fullName>
    </submittedName>
</protein>
<accession>A0A0A9H3Y2</accession>
<organism evidence="1">
    <name type="scientific">Arundo donax</name>
    <name type="common">Giant reed</name>
    <name type="synonym">Donax arundinaceus</name>
    <dbReference type="NCBI Taxonomy" id="35708"/>
    <lineage>
        <taxon>Eukaryota</taxon>
        <taxon>Viridiplantae</taxon>
        <taxon>Streptophyta</taxon>
        <taxon>Embryophyta</taxon>
        <taxon>Tracheophyta</taxon>
        <taxon>Spermatophyta</taxon>
        <taxon>Magnoliopsida</taxon>
        <taxon>Liliopsida</taxon>
        <taxon>Poales</taxon>
        <taxon>Poaceae</taxon>
        <taxon>PACMAD clade</taxon>
        <taxon>Arundinoideae</taxon>
        <taxon>Arundineae</taxon>
        <taxon>Arundo</taxon>
    </lineage>
</organism>
<dbReference type="AlphaFoldDB" id="A0A0A9H3Y2"/>
<proteinExistence type="predicted"/>
<name>A0A0A9H3Y2_ARUDO</name>
<evidence type="ECO:0000313" key="1">
    <source>
        <dbReference type="EMBL" id="JAE30499.1"/>
    </source>
</evidence>
<reference evidence="1" key="2">
    <citation type="journal article" date="2015" name="Data Brief">
        <title>Shoot transcriptome of the giant reed, Arundo donax.</title>
        <authorList>
            <person name="Barrero R.A."/>
            <person name="Guerrero F.D."/>
            <person name="Moolhuijzen P."/>
            <person name="Goolsby J.A."/>
            <person name="Tidwell J."/>
            <person name="Bellgard S.E."/>
            <person name="Bellgard M.I."/>
        </authorList>
    </citation>
    <scope>NUCLEOTIDE SEQUENCE</scope>
    <source>
        <tissue evidence="1">Shoot tissue taken approximately 20 cm above the soil surface</tissue>
    </source>
</reference>